<dbReference type="SUPFAM" id="SSF46785">
    <property type="entry name" value="Winged helix' DNA-binding domain"/>
    <property type="match status" value="2"/>
</dbReference>
<evidence type="ECO:0000313" key="5">
    <source>
        <dbReference type="EMBL" id="CAA6829389.1"/>
    </source>
</evidence>
<dbReference type="EMBL" id="CACVAQ010000486">
    <property type="protein sequence ID" value="CAA6829389.1"/>
    <property type="molecule type" value="Genomic_DNA"/>
</dbReference>
<dbReference type="GO" id="GO:0051304">
    <property type="term" value="P:chromosome separation"/>
    <property type="evidence" value="ECO:0007669"/>
    <property type="project" value="InterPro"/>
</dbReference>
<dbReference type="PIRSF" id="PIRSF019345">
    <property type="entry name" value="ScpB"/>
    <property type="match status" value="1"/>
</dbReference>
<evidence type="ECO:0000256" key="2">
    <source>
        <dbReference type="ARBA" id="ARBA00022618"/>
    </source>
</evidence>
<organism evidence="5">
    <name type="scientific">uncultured Aureispira sp</name>
    <dbReference type="NCBI Taxonomy" id="1331704"/>
    <lineage>
        <taxon>Bacteria</taxon>
        <taxon>Pseudomonadati</taxon>
        <taxon>Bacteroidota</taxon>
        <taxon>Saprospiria</taxon>
        <taxon>Saprospirales</taxon>
        <taxon>Saprospiraceae</taxon>
        <taxon>Aureispira</taxon>
        <taxon>environmental samples</taxon>
    </lineage>
</organism>
<keyword evidence="2" id="KW-0132">Cell division</keyword>
<sequence length="187" mass="21339">MDNITLHIEALIFASDSPMSLKEIQQCLESVLDQELDKTVLQNKITALQQKYNSKSSSFSIMEIADGYQFLSKPEFNETLGVLIQQRSNKKLSKSALETLSVIAYRQPITRGEMERIRGVNCDYAVRKLLEKELVTIQGRSPDVGRPLLYATSEKFMQHFGLKSIKELPKLKEFKHEENEIGEIADD</sequence>
<keyword evidence="3" id="KW-0159">Chromosome partition</keyword>
<dbReference type="PANTHER" id="PTHR34298:SF2">
    <property type="entry name" value="SEGREGATION AND CONDENSATION PROTEIN B"/>
    <property type="match status" value="1"/>
</dbReference>
<proteinExistence type="predicted"/>
<dbReference type="InterPro" id="IPR036390">
    <property type="entry name" value="WH_DNA-bd_sf"/>
</dbReference>
<dbReference type="GO" id="GO:0051301">
    <property type="term" value="P:cell division"/>
    <property type="evidence" value="ECO:0007669"/>
    <property type="project" value="UniProtKB-KW"/>
</dbReference>
<dbReference type="InterPro" id="IPR005234">
    <property type="entry name" value="ScpB_csome_segregation"/>
</dbReference>
<dbReference type="AlphaFoldDB" id="A0A6S6UC28"/>
<evidence type="ECO:0000256" key="3">
    <source>
        <dbReference type="ARBA" id="ARBA00022829"/>
    </source>
</evidence>
<name>A0A6S6UC28_9BACT</name>
<dbReference type="Pfam" id="PF04079">
    <property type="entry name" value="SMC_ScpB"/>
    <property type="match status" value="1"/>
</dbReference>
<dbReference type="InterPro" id="IPR036388">
    <property type="entry name" value="WH-like_DNA-bd_sf"/>
</dbReference>
<dbReference type="Gene3D" id="1.10.10.10">
    <property type="entry name" value="Winged helix-like DNA-binding domain superfamily/Winged helix DNA-binding domain"/>
    <property type="match status" value="2"/>
</dbReference>
<dbReference type="NCBIfam" id="TIGR00281">
    <property type="entry name" value="SMC-Scp complex subunit ScpB"/>
    <property type="match status" value="1"/>
</dbReference>
<dbReference type="PANTHER" id="PTHR34298">
    <property type="entry name" value="SEGREGATION AND CONDENSATION PROTEIN B"/>
    <property type="match status" value="1"/>
</dbReference>
<protein>
    <submittedName>
        <fullName evidence="5">Segregation and condensation protein B</fullName>
    </submittedName>
</protein>
<keyword evidence="1" id="KW-0963">Cytoplasm</keyword>
<reference evidence="5" key="1">
    <citation type="submission" date="2020-01" db="EMBL/GenBank/DDBJ databases">
        <authorList>
            <person name="Meier V. D."/>
            <person name="Meier V D."/>
        </authorList>
    </citation>
    <scope>NUCLEOTIDE SEQUENCE</scope>
    <source>
        <strain evidence="5">HLG_WM_MAG_10</strain>
    </source>
</reference>
<evidence type="ECO:0000256" key="4">
    <source>
        <dbReference type="ARBA" id="ARBA00023306"/>
    </source>
</evidence>
<gene>
    <name evidence="5" type="ORF">HELGO_WM59607</name>
</gene>
<evidence type="ECO:0000256" key="1">
    <source>
        <dbReference type="ARBA" id="ARBA00022490"/>
    </source>
</evidence>
<accession>A0A6S6UC28</accession>
<keyword evidence="4" id="KW-0131">Cell cycle</keyword>